<dbReference type="GO" id="GO:0003995">
    <property type="term" value="F:acyl-CoA dehydrogenase activity"/>
    <property type="evidence" value="ECO:0007669"/>
    <property type="project" value="TreeGrafter"/>
</dbReference>
<comment type="cofactor">
    <cofactor evidence="1 5">
        <name>FAD</name>
        <dbReference type="ChEBI" id="CHEBI:57692"/>
    </cofactor>
</comment>
<sequence>MTPERSAFRAFVDETVAPRADEFERDERIPDDVYKAVGAHGWWGAVVPASAGGTGFDMRTLAALHEEIGRGCSSLRSLLTVHTMGAYALYRWGSAAAREQWLPDVVTGAARMAFCLTEPQAGSDATMVATTATPDGSDFVLDGVKRWITGGQVADLFLVFARTPRGPAAFLVDARNPGVSRSPISNVLGTRASMLAEVRLTGCRVPGTALVGAAGAGMLVATGALDLGRLSVAAGSCGIIDACLDATVAHTAGRVQGGGLLRDHQLVRAKVSDMLTDLYAARELVSRAARLKDAGDPETINATWVAKYHASTAAMRAATDAVQLHGALGCADGHPVNRYFRDAKVMEIIEGSTQIQQVTIAEHAYRRVPAANASGGAR</sequence>
<feature type="domain" description="Acyl-CoA oxidase/dehydrogenase middle" evidence="7">
    <location>
        <begin position="113"/>
        <end position="202"/>
    </location>
</feature>
<dbReference type="PIRSF" id="PIRSF016578">
    <property type="entry name" value="HsaA"/>
    <property type="match status" value="1"/>
</dbReference>
<evidence type="ECO:0000259" key="6">
    <source>
        <dbReference type="Pfam" id="PF00441"/>
    </source>
</evidence>
<dbReference type="AlphaFoldDB" id="A0A8J3YS92"/>
<dbReference type="RefSeq" id="WP_203902275.1">
    <property type="nucleotide sequence ID" value="NZ_BOPF01000022.1"/>
</dbReference>
<dbReference type="InterPro" id="IPR037069">
    <property type="entry name" value="AcylCoA_DH/ox_N_sf"/>
</dbReference>
<evidence type="ECO:0000256" key="5">
    <source>
        <dbReference type="RuleBase" id="RU362125"/>
    </source>
</evidence>
<evidence type="ECO:0000259" key="8">
    <source>
        <dbReference type="Pfam" id="PF02771"/>
    </source>
</evidence>
<dbReference type="InterPro" id="IPR006091">
    <property type="entry name" value="Acyl-CoA_Oxase/DH_mid-dom"/>
</dbReference>
<name>A0A8J3YS92_9ACTN</name>
<organism evidence="9 10">
    <name type="scientific">Virgisporangium aliadipatigenens</name>
    <dbReference type="NCBI Taxonomy" id="741659"/>
    <lineage>
        <taxon>Bacteria</taxon>
        <taxon>Bacillati</taxon>
        <taxon>Actinomycetota</taxon>
        <taxon>Actinomycetes</taxon>
        <taxon>Micromonosporales</taxon>
        <taxon>Micromonosporaceae</taxon>
        <taxon>Virgisporangium</taxon>
    </lineage>
</organism>
<protein>
    <submittedName>
        <fullName evidence="9">Acyl-CoA dehydrogenase</fullName>
    </submittedName>
</protein>
<evidence type="ECO:0000313" key="9">
    <source>
        <dbReference type="EMBL" id="GIJ48803.1"/>
    </source>
</evidence>
<accession>A0A8J3YS92</accession>
<keyword evidence="5" id="KW-0560">Oxidoreductase</keyword>
<comment type="caution">
    <text evidence="9">The sequence shown here is derived from an EMBL/GenBank/DDBJ whole genome shotgun (WGS) entry which is preliminary data.</text>
</comment>
<dbReference type="Pfam" id="PF02770">
    <property type="entry name" value="Acyl-CoA_dh_M"/>
    <property type="match status" value="1"/>
</dbReference>
<evidence type="ECO:0000256" key="4">
    <source>
        <dbReference type="ARBA" id="ARBA00022827"/>
    </source>
</evidence>
<dbReference type="Gene3D" id="2.40.110.10">
    <property type="entry name" value="Butyryl-CoA Dehydrogenase, subunit A, domain 2"/>
    <property type="match status" value="1"/>
</dbReference>
<dbReference type="SUPFAM" id="SSF56645">
    <property type="entry name" value="Acyl-CoA dehydrogenase NM domain-like"/>
    <property type="match status" value="1"/>
</dbReference>
<proteinExistence type="inferred from homology"/>
<dbReference type="EMBL" id="BOPF01000022">
    <property type="protein sequence ID" value="GIJ48803.1"/>
    <property type="molecule type" value="Genomic_DNA"/>
</dbReference>
<dbReference type="PANTHER" id="PTHR43884">
    <property type="entry name" value="ACYL-COA DEHYDROGENASE"/>
    <property type="match status" value="1"/>
</dbReference>
<keyword evidence="10" id="KW-1185">Reference proteome</keyword>
<dbReference type="GO" id="GO:0050660">
    <property type="term" value="F:flavin adenine dinucleotide binding"/>
    <property type="evidence" value="ECO:0007669"/>
    <property type="project" value="InterPro"/>
</dbReference>
<keyword evidence="3 5" id="KW-0285">Flavoprotein</keyword>
<dbReference type="Gene3D" id="1.20.140.10">
    <property type="entry name" value="Butyryl-CoA Dehydrogenase, subunit A, domain 3"/>
    <property type="match status" value="1"/>
</dbReference>
<reference evidence="9" key="1">
    <citation type="submission" date="2021-01" db="EMBL/GenBank/DDBJ databases">
        <title>Whole genome shotgun sequence of Virgisporangium aliadipatigenens NBRC 105644.</title>
        <authorList>
            <person name="Komaki H."/>
            <person name="Tamura T."/>
        </authorList>
    </citation>
    <scope>NUCLEOTIDE SEQUENCE</scope>
    <source>
        <strain evidence="9">NBRC 105644</strain>
    </source>
</reference>
<dbReference type="InterPro" id="IPR046373">
    <property type="entry name" value="Acyl-CoA_Oxase/DH_mid-dom_sf"/>
</dbReference>
<dbReference type="InterPro" id="IPR009075">
    <property type="entry name" value="AcylCo_DH/oxidase_C"/>
</dbReference>
<dbReference type="Pfam" id="PF02771">
    <property type="entry name" value="Acyl-CoA_dh_N"/>
    <property type="match status" value="1"/>
</dbReference>
<dbReference type="InterPro" id="IPR009100">
    <property type="entry name" value="AcylCoA_DH/oxidase_NM_dom_sf"/>
</dbReference>
<feature type="domain" description="Acyl-CoA dehydrogenase/oxidase C-terminal" evidence="6">
    <location>
        <begin position="215"/>
        <end position="363"/>
    </location>
</feature>
<comment type="similarity">
    <text evidence="2 5">Belongs to the acyl-CoA dehydrogenase family.</text>
</comment>
<evidence type="ECO:0000256" key="1">
    <source>
        <dbReference type="ARBA" id="ARBA00001974"/>
    </source>
</evidence>
<dbReference type="Pfam" id="PF00441">
    <property type="entry name" value="Acyl-CoA_dh_1"/>
    <property type="match status" value="1"/>
</dbReference>
<evidence type="ECO:0000259" key="7">
    <source>
        <dbReference type="Pfam" id="PF02770"/>
    </source>
</evidence>
<evidence type="ECO:0000256" key="3">
    <source>
        <dbReference type="ARBA" id="ARBA00022630"/>
    </source>
</evidence>
<dbReference type="Gene3D" id="1.10.540.10">
    <property type="entry name" value="Acyl-CoA dehydrogenase/oxidase, N-terminal domain"/>
    <property type="match status" value="1"/>
</dbReference>
<dbReference type="Proteomes" id="UP000619260">
    <property type="component" value="Unassembled WGS sequence"/>
</dbReference>
<evidence type="ECO:0000313" key="10">
    <source>
        <dbReference type="Proteomes" id="UP000619260"/>
    </source>
</evidence>
<keyword evidence="4 5" id="KW-0274">FAD</keyword>
<dbReference type="SUPFAM" id="SSF47203">
    <property type="entry name" value="Acyl-CoA dehydrogenase C-terminal domain-like"/>
    <property type="match status" value="1"/>
</dbReference>
<gene>
    <name evidence="9" type="ORF">Val02_56890</name>
</gene>
<dbReference type="InterPro" id="IPR013786">
    <property type="entry name" value="AcylCoA_DH/ox_N"/>
</dbReference>
<feature type="domain" description="Acyl-CoA dehydrogenase/oxidase N-terminal" evidence="8">
    <location>
        <begin position="5"/>
        <end position="108"/>
    </location>
</feature>
<dbReference type="InterPro" id="IPR036250">
    <property type="entry name" value="AcylCo_DH-like_C"/>
</dbReference>
<evidence type="ECO:0000256" key="2">
    <source>
        <dbReference type="ARBA" id="ARBA00009347"/>
    </source>
</evidence>
<dbReference type="PANTHER" id="PTHR43884:SF12">
    <property type="entry name" value="ISOVALERYL-COA DEHYDROGENASE, MITOCHONDRIAL-RELATED"/>
    <property type="match status" value="1"/>
</dbReference>